<reference evidence="1" key="1">
    <citation type="submission" date="2021-11" db="EMBL/GenBank/DDBJ databases">
        <title>Streptomyces corallinus and Kineosporia corallina sp. nov., two new coral-derived marine actinobacteria.</title>
        <authorList>
            <person name="Buangrab K."/>
            <person name="Sutthacheep M."/>
            <person name="Yeemin T."/>
            <person name="Harunari E."/>
            <person name="Igarashi Y."/>
            <person name="Sripreechasak P."/>
            <person name="Kanchanasin P."/>
            <person name="Tanasupawat S."/>
            <person name="Phongsopitanun W."/>
        </authorList>
    </citation>
    <scope>NUCLEOTIDE SEQUENCE</scope>
    <source>
        <strain evidence="1">JCM 31032</strain>
    </source>
</reference>
<dbReference type="AlphaFoldDB" id="A0A9X1SVD8"/>
<keyword evidence="2" id="KW-1185">Reference proteome</keyword>
<evidence type="ECO:0000313" key="2">
    <source>
        <dbReference type="Proteomes" id="UP001138997"/>
    </source>
</evidence>
<comment type="caution">
    <text evidence="1">The sequence shown here is derived from an EMBL/GenBank/DDBJ whole genome shotgun (WGS) entry which is preliminary data.</text>
</comment>
<dbReference type="RefSeq" id="WP_231444889.1">
    <property type="nucleotide sequence ID" value="NZ_JAJOMB010000012.1"/>
</dbReference>
<sequence>MDDYERTVEEDQLISELVQLLEQSGSAWKVSLAEPYWRLMRRVSPELQSQADLVVPSGTTAGSEIGLAWAAAFGLKPDYPKAFQHAVTAVESEALQLFIPKDGAGTLGKAIAHLSLKPERYTVAGLDDKKSDSAATLLGMLRMLWDNQERHAPPNGAAPEPASEEQAVAAVTVAVTLVQWFQAGTIREANGSS</sequence>
<dbReference type="InterPro" id="IPR001917">
    <property type="entry name" value="Aminotrans_II_pyridoxalP_BS"/>
</dbReference>
<accession>A0A9X1SVD8</accession>
<protein>
    <submittedName>
        <fullName evidence="1">Uncharacterized protein</fullName>
    </submittedName>
</protein>
<organism evidence="1 2">
    <name type="scientific">Kineosporia babensis</name>
    <dbReference type="NCBI Taxonomy" id="499548"/>
    <lineage>
        <taxon>Bacteria</taxon>
        <taxon>Bacillati</taxon>
        <taxon>Actinomycetota</taxon>
        <taxon>Actinomycetes</taxon>
        <taxon>Kineosporiales</taxon>
        <taxon>Kineosporiaceae</taxon>
        <taxon>Kineosporia</taxon>
    </lineage>
</organism>
<name>A0A9X1SVD8_9ACTN</name>
<dbReference type="EMBL" id="JAJOMB010000012">
    <property type="protein sequence ID" value="MCD5313571.1"/>
    <property type="molecule type" value="Genomic_DNA"/>
</dbReference>
<evidence type="ECO:0000313" key="1">
    <source>
        <dbReference type="EMBL" id="MCD5313571.1"/>
    </source>
</evidence>
<proteinExistence type="predicted"/>
<dbReference type="GO" id="GO:0016740">
    <property type="term" value="F:transferase activity"/>
    <property type="evidence" value="ECO:0007669"/>
    <property type="project" value="InterPro"/>
</dbReference>
<dbReference type="Proteomes" id="UP001138997">
    <property type="component" value="Unassembled WGS sequence"/>
</dbReference>
<gene>
    <name evidence="1" type="ORF">LR394_21920</name>
</gene>
<dbReference type="PROSITE" id="PS00599">
    <property type="entry name" value="AA_TRANSFER_CLASS_2"/>
    <property type="match status" value="1"/>
</dbReference>